<comment type="caution">
    <text evidence="3">The sequence shown here is derived from an EMBL/GenBank/DDBJ whole genome shotgun (WGS) entry which is preliminary data.</text>
</comment>
<proteinExistence type="predicted"/>
<evidence type="ECO:0000313" key="3">
    <source>
        <dbReference type="EMBL" id="MFD0727253.1"/>
    </source>
</evidence>
<sequence>MRKTCFLTAAGLLAALIVLPAQAQWHDDGYDDRHDNGYDRYGHDDYGYGYNNGTFRCESRDRRTTRCPTRGDRVQLIRQFSDMPCVRGRTWGQDRYGVWVTNGCRALFRFDDRGNWGGNGWNNGGHYGGDFVRCESRDNRSRTCPMSVGRGDVRLIRQLSDTPCIEGRNWGRSRSGVWVSGGCRAEFVVARGRGRGRGEASDGFGALPSQGPRMAGPAQAHEDAPDDRVRSPIPRDRSSDRRPPQDSEWRNASGGGRSAPPRPVSVAQSSAPTPPPATRPGMFQTVSEPSRPKPEPRLQEEAAREMP</sequence>
<organism evidence="3 4">
    <name type="scientific">Lysobacter brunescens</name>
    <dbReference type="NCBI Taxonomy" id="262323"/>
    <lineage>
        <taxon>Bacteria</taxon>
        <taxon>Pseudomonadati</taxon>
        <taxon>Pseudomonadota</taxon>
        <taxon>Gammaproteobacteria</taxon>
        <taxon>Lysobacterales</taxon>
        <taxon>Lysobacteraceae</taxon>
        <taxon>Lysobacter</taxon>
    </lineage>
</organism>
<reference evidence="4" key="1">
    <citation type="journal article" date="2019" name="Int. J. Syst. Evol. Microbiol.">
        <title>The Global Catalogue of Microorganisms (GCM) 10K type strain sequencing project: providing services to taxonomists for standard genome sequencing and annotation.</title>
        <authorList>
            <consortium name="The Broad Institute Genomics Platform"/>
            <consortium name="The Broad Institute Genome Sequencing Center for Infectious Disease"/>
            <person name="Wu L."/>
            <person name="Ma J."/>
        </authorList>
    </citation>
    <scope>NUCLEOTIDE SEQUENCE [LARGE SCALE GENOMIC DNA]</scope>
    <source>
        <strain evidence="4">CCUG 55585</strain>
    </source>
</reference>
<evidence type="ECO:0000256" key="1">
    <source>
        <dbReference type="SAM" id="MobiDB-lite"/>
    </source>
</evidence>
<keyword evidence="4" id="KW-1185">Reference proteome</keyword>
<evidence type="ECO:0000256" key="2">
    <source>
        <dbReference type="SAM" id="SignalP"/>
    </source>
</evidence>
<name>A0ABW2YK45_9GAMM</name>
<gene>
    <name evidence="3" type="ORF">ACFQ0E_16785</name>
</gene>
<keyword evidence="2" id="KW-0732">Signal</keyword>
<dbReference type="Proteomes" id="UP001597110">
    <property type="component" value="Unassembled WGS sequence"/>
</dbReference>
<feature type="chain" id="PRO_5046203963" evidence="2">
    <location>
        <begin position="24"/>
        <end position="307"/>
    </location>
</feature>
<feature type="region of interest" description="Disordered" evidence="1">
    <location>
        <begin position="194"/>
        <end position="307"/>
    </location>
</feature>
<feature type="compositionally biased region" description="Basic and acidic residues" evidence="1">
    <location>
        <begin position="220"/>
        <end position="249"/>
    </location>
</feature>
<dbReference type="EMBL" id="JBHTIF010000004">
    <property type="protein sequence ID" value="MFD0727253.1"/>
    <property type="molecule type" value="Genomic_DNA"/>
</dbReference>
<dbReference type="Pfam" id="PF11218">
    <property type="entry name" value="DUF3011"/>
    <property type="match status" value="1"/>
</dbReference>
<feature type="signal peptide" evidence="2">
    <location>
        <begin position="1"/>
        <end position="23"/>
    </location>
</feature>
<feature type="compositionally biased region" description="Basic and acidic residues" evidence="1">
    <location>
        <begin position="290"/>
        <end position="307"/>
    </location>
</feature>
<protein>
    <submittedName>
        <fullName evidence="3">DUF3011 domain-containing protein</fullName>
    </submittedName>
</protein>
<dbReference type="RefSeq" id="WP_386825793.1">
    <property type="nucleotide sequence ID" value="NZ_JBHTIF010000004.1"/>
</dbReference>
<dbReference type="InterPro" id="IPR021381">
    <property type="entry name" value="DUF3011"/>
</dbReference>
<evidence type="ECO:0000313" key="4">
    <source>
        <dbReference type="Proteomes" id="UP001597110"/>
    </source>
</evidence>
<accession>A0ABW2YK45</accession>